<evidence type="ECO:0000256" key="9">
    <source>
        <dbReference type="RuleBase" id="RU369079"/>
    </source>
</evidence>
<dbReference type="GO" id="GO:0005886">
    <property type="term" value="C:plasma membrane"/>
    <property type="evidence" value="ECO:0007669"/>
    <property type="project" value="UniProtKB-SubCell"/>
</dbReference>
<evidence type="ECO:0000313" key="11">
    <source>
        <dbReference type="EMBL" id="PRY76323.1"/>
    </source>
</evidence>
<keyword evidence="3" id="KW-1003">Cell membrane</keyword>
<sequence length="175" mass="19208">MTKLNSLVSRIFGWGAGLSMGLVFVIIFVNSLRRYTVGQSVQWGEELPVYLAVYGVMFGVALAYMQDRHIRFTIVIDFLNERRKTIMFILGDVLMAVTGVMLVLSALAFVERRGDTMSSGMFGLSRWLGDVTGIKALDALGTLGPYQYALVIGGAMITLAAVLKFIERATALRGL</sequence>
<evidence type="ECO:0000256" key="8">
    <source>
        <dbReference type="ARBA" id="ARBA00038436"/>
    </source>
</evidence>
<feature type="transmembrane region" description="Helical" evidence="9">
    <location>
        <begin position="146"/>
        <end position="166"/>
    </location>
</feature>
<dbReference type="Pfam" id="PF04290">
    <property type="entry name" value="DctQ"/>
    <property type="match status" value="1"/>
</dbReference>
<protein>
    <recommendedName>
        <fullName evidence="9">TRAP transporter small permease protein</fullName>
    </recommendedName>
</protein>
<comment type="similarity">
    <text evidence="8 9">Belongs to the TRAP transporter small permease family.</text>
</comment>
<reference evidence="11 12" key="1">
    <citation type="submission" date="2018-03" db="EMBL/GenBank/DDBJ databases">
        <title>Genomic Encyclopedia of Archaeal and Bacterial Type Strains, Phase II (KMG-II): from individual species to whole genera.</title>
        <authorList>
            <person name="Goeker M."/>
        </authorList>
    </citation>
    <scope>NUCLEOTIDE SEQUENCE [LARGE SCALE GENOMIC DNA]</scope>
    <source>
        <strain evidence="11 12">DSM 101533</strain>
    </source>
</reference>
<dbReference type="AlphaFoldDB" id="A0A2T0VWQ9"/>
<dbReference type="InterPro" id="IPR007387">
    <property type="entry name" value="TRAP_DctQ"/>
</dbReference>
<proteinExistence type="inferred from homology"/>
<evidence type="ECO:0000256" key="1">
    <source>
        <dbReference type="ARBA" id="ARBA00004429"/>
    </source>
</evidence>
<gene>
    <name evidence="11" type="ORF">CLV80_109123</name>
</gene>
<keyword evidence="7 9" id="KW-0472">Membrane</keyword>
<dbReference type="Proteomes" id="UP000238007">
    <property type="component" value="Unassembled WGS sequence"/>
</dbReference>
<evidence type="ECO:0000313" key="12">
    <source>
        <dbReference type="Proteomes" id="UP000238007"/>
    </source>
</evidence>
<keyword evidence="12" id="KW-1185">Reference proteome</keyword>
<accession>A0A2T0VWQ9</accession>
<keyword evidence="5 9" id="KW-0812">Transmembrane</keyword>
<comment type="function">
    <text evidence="9">Part of the tripartite ATP-independent periplasmic (TRAP) transport system.</text>
</comment>
<feature type="transmembrane region" description="Helical" evidence="9">
    <location>
        <begin position="86"/>
        <end position="110"/>
    </location>
</feature>
<dbReference type="RefSeq" id="WP_106358430.1">
    <property type="nucleotide sequence ID" value="NZ_PVTP01000009.1"/>
</dbReference>
<feature type="transmembrane region" description="Helical" evidence="9">
    <location>
        <begin position="12"/>
        <end position="32"/>
    </location>
</feature>
<name>A0A2T0VWQ9_9RHOB</name>
<dbReference type="OrthoDB" id="4964541at2"/>
<organism evidence="11 12">
    <name type="scientific">Yoonia maritima</name>
    <dbReference type="NCBI Taxonomy" id="1435347"/>
    <lineage>
        <taxon>Bacteria</taxon>
        <taxon>Pseudomonadati</taxon>
        <taxon>Pseudomonadota</taxon>
        <taxon>Alphaproteobacteria</taxon>
        <taxon>Rhodobacterales</taxon>
        <taxon>Paracoccaceae</taxon>
        <taxon>Yoonia</taxon>
    </lineage>
</organism>
<feature type="transmembrane region" description="Helical" evidence="9">
    <location>
        <begin position="47"/>
        <end position="65"/>
    </location>
</feature>
<evidence type="ECO:0000256" key="5">
    <source>
        <dbReference type="ARBA" id="ARBA00022692"/>
    </source>
</evidence>
<comment type="subcellular location">
    <subcellularLocation>
        <location evidence="1 9">Cell inner membrane</location>
        <topology evidence="1 9">Multi-pass membrane protein</topology>
    </subcellularLocation>
</comment>
<evidence type="ECO:0000256" key="6">
    <source>
        <dbReference type="ARBA" id="ARBA00022989"/>
    </source>
</evidence>
<feature type="domain" description="Tripartite ATP-independent periplasmic transporters DctQ component" evidence="10">
    <location>
        <begin position="24"/>
        <end position="128"/>
    </location>
</feature>
<dbReference type="GO" id="GO:0022857">
    <property type="term" value="F:transmembrane transporter activity"/>
    <property type="evidence" value="ECO:0007669"/>
    <property type="project" value="UniProtKB-UniRule"/>
</dbReference>
<keyword evidence="2 9" id="KW-0813">Transport</keyword>
<evidence type="ECO:0000259" key="10">
    <source>
        <dbReference type="Pfam" id="PF04290"/>
    </source>
</evidence>
<evidence type="ECO:0000256" key="4">
    <source>
        <dbReference type="ARBA" id="ARBA00022519"/>
    </source>
</evidence>
<comment type="caution">
    <text evidence="11">The sequence shown here is derived from an EMBL/GenBank/DDBJ whole genome shotgun (WGS) entry which is preliminary data.</text>
</comment>
<keyword evidence="6 9" id="KW-1133">Transmembrane helix</keyword>
<evidence type="ECO:0000256" key="2">
    <source>
        <dbReference type="ARBA" id="ARBA00022448"/>
    </source>
</evidence>
<evidence type="ECO:0000256" key="3">
    <source>
        <dbReference type="ARBA" id="ARBA00022475"/>
    </source>
</evidence>
<keyword evidence="4 9" id="KW-0997">Cell inner membrane</keyword>
<evidence type="ECO:0000256" key="7">
    <source>
        <dbReference type="ARBA" id="ARBA00023136"/>
    </source>
</evidence>
<comment type="subunit">
    <text evidence="9">The complex comprises the extracytoplasmic solute receptor protein and the two transmembrane proteins.</text>
</comment>
<dbReference type="EMBL" id="PVTP01000009">
    <property type="protein sequence ID" value="PRY76323.1"/>
    <property type="molecule type" value="Genomic_DNA"/>
</dbReference>
<dbReference type="PANTHER" id="PTHR35011">
    <property type="entry name" value="2,3-DIKETO-L-GULONATE TRAP TRANSPORTER SMALL PERMEASE PROTEIN YIAM"/>
    <property type="match status" value="1"/>
</dbReference>
<dbReference type="InterPro" id="IPR055348">
    <property type="entry name" value="DctQ"/>
</dbReference>